<evidence type="ECO:0008006" key="4">
    <source>
        <dbReference type="Google" id="ProtNLM"/>
    </source>
</evidence>
<accession>A0AAW0AUY9</accession>
<name>A0AAW0AUY9_9AGAR</name>
<evidence type="ECO:0000313" key="2">
    <source>
        <dbReference type="EMBL" id="KAK7017301.1"/>
    </source>
</evidence>
<keyword evidence="1" id="KW-0732">Signal</keyword>
<proteinExistence type="predicted"/>
<dbReference type="Proteomes" id="UP001362999">
    <property type="component" value="Unassembled WGS sequence"/>
</dbReference>
<evidence type="ECO:0000313" key="3">
    <source>
        <dbReference type="Proteomes" id="UP001362999"/>
    </source>
</evidence>
<evidence type="ECO:0000256" key="1">
    <source>
        <dbReference type="SAM" id="SignalP"/>
    </source>
</evidence>
<gene>
    <name evidence="2" type="ORF">R3P38DRAFT_1321264</name>
</gene>
<reference evidence="2 3" key="1">
    <citation type="journal article" date="2024" name="J Genomics">
        <title>Draft genome sequencing and assembly of Favolaschia claudopus CIRM-BRFM 2984 isolated from oak limbs.</title>
        <authorList>
            <person name="Navarro D."/>
            <person name="Drula E."/>
            <person name="Chaduli D."/>
            <person name="Cazenave R."/>
            <person name="Ahrendt S."/>
            <person name="Wang J."/>
            <person name="Lipzen A."/>
            <person name="Daum C."/>
            <person name="Barry K."/>
            <person name="Grigoriev I.V."/>
            <person name="Favel A."/>
            <person name="Rosso M.N."/>
            <person name="Martin F."/>
        </authorList>
    </citation>
    <scope>NUCLEOTIDE SEQUENCE [LARGE SCALE GENOMIC DNA]</scope>
    <source>
        <strain evidence="2 3">CIRM-BRFM 2984</strain>
    </source>
</reference>
<comment type="caution">
    <text evidence="2">The sequence shown here is derived from an EMBL/GenBank/DDBJ whole genome shotgun (WGS) entry which is preliminary data.</text>
</comment>
<protein>
    <recommendedName>
        <fullName evidence="4">Secreted protein</fullName>
    </recommendedName>
</protein>
<dbReference type="EMBL" id="JAWWNJ010000048">
    <property type="protein sequence ID" value="KAK7017301.1"/>
    <property type="molecule type" value="Genomic_DNA"/>
</dbReference>
<feature type="chain" id="PRO_5043788108" description="Secreted protein" evidence="1">
    <location>
        <begin position="21"/>
        <end position="204"/>
    </location>
</feature>
<organism evidence="2 3">
    <name type="scientific">Favolaschia claudopus</name>
    <dbReference type="NCBI Taxonomy" id="2862362"/>
    <lineage>
        <taxon>Eukaryota</taxon>
        <taxon>Fungi</taxon>
        <taxon>Dikarya</taxon>
        <taxon>Basidiomycota</taxon>
        <taxon>Agaricomycotina</taxon>
        <taxon>Agaricomycetes</taxon>
        <taxon>Agaricomycetidae</taxon>
        <taxon>Agaricales</taxon>
        <taxon>Marasmiineae</taxon>
        <taxon>Mycenaceae</taxon>
        <taxon>Favolaschia</taxon>
    </lineage>
</organism>
<feature type="signal peptide" evidence="1">
    <location>
        <begin position="1"/>
        <end position="20"/>
    </location>
</feature>
<sequence length="204" mass="21343">MTSSGMSLGFLLFLLSCGFLRFPLDPRRSFWDAPNWGLGSRSGLHRSILRSRSAGWLFTNLYGAERVVVSGALHPSCCGCAIMLTGIFTFSPRRSCASTSGCLGICSSGSCTAAAGVTTLLMNGLGLGRGSRWLEGDVRLKVGGFSCGGWCGGWGGMYIPMGRFSTGKSAVVAVVRWGGVGWSGNLLGVTRRHASTFAPPGQGT</sequence>
<keyword evidence="3" id="KW-1185">Reference proteome</keyword>
<dbReference type="AlphaFoldDB" id="A0AAW0AUY9"/>